<dbReference type="InterPro" id="IPR010262">
    <property type="entry name" value="Arylsulfotransferase_bact"/>
</dbReference>
<dbReference type="SUPFAM" id="SSF50998">
    <property type="entry name" value="Quinoprotein alcohol dehydrogenase-like"/>
    <property type="match status" value="1"/>
</dbReference>
<dbReference type="InterPro" id="IPR011047">
    <property type="entry name" value="Quinoprotein_ADH-like_sf"/>
</dbReference>
<organism evidence="1 2">
    <name type="scientific">Paenibacillus haidiansis</name>
    <dbReference type="NCBI Taxonomy" id="1574488"/>
    <lineage>
        <taxon>Bacteria</taxon>
        <taxon>Bacillati</taxon>
        <taxon>Bacillota</taxon>
        <taxon>Bacilli</taxon>
        <taxon>Bacillales</taxon>
        <taxon>Paenibacillaceae</taxon>
        <taxon>Paenibacillus</taxon>
    </lineage>
</organism>
<dbReference type="EMBL" id="JAZHPZ010000006">
    <property type="protein sequence ID" value="MEF2967030.1"/>
    <property type="molecule type" value="Genomic_DNA"/>
</dbReference>
<evidence type="ECO:0000313" key="2">
    <source>
        <dbReference type="Proteomes" id="UP001306950"/>
    </source>
</evidence>
<gene>
    <name evidence="1" type="ORF">V3851_14405</name>
</gene>
<dbReference type="RefSeq" id="WP_331847251.1">
    <property type="nucleotide sequence ID" value="NZ_JAZHPZ010000006.1"/>
</dbReference>
<proteinExistence type="predicted"/>
<evidence type="ECO:0000313" key="1">
    <source>
        <dbReference type="EMBL" id="MEF2967030.1"/>
    </source>
</evidence>
<dbReference type="PANTHER" id="PTHR35340">
    <property type="entry name" value="PQQ ENZYME REPEAT PROTEIN-RELATED"/>
    <property type="match status" value="1"/>
</dbReference>
<accession>A0ABU7VTE3</accession>
<dbReference type="InterPro" id="IPR053143">
    <property type="entry name" value="Arylsulfate_ST"/>
</dbReference>
<reference evidence="1 2" key="1">
    <citation type="submission" date="2024-02" db="EMBL/GenBank/DDBJ databases">
        <title>A nitrogen-fixing paenibacillus bacterium.</title>
        <authorList>
            <person name="Zhang W.L."/>
            <person name="Chen S.F."/>
        </authorList>
    </citation>
    <scope>NUCLEOTIDE SEQUENCE [LARGE SCALE GENOMIC DNA]</scope>
    <source>
        <strain evidence="1 2">M1</strain>
    </source>
</reference>
<comment type="caution">
    <text evidence="1">The sequence shown here is derived from an EMBL/GenBank/DDBJ whole genome shotgun (WGS) entry which is preliminary data.</text>
</comment>
<keyword evidence="2" id="KW-1185">Reference proteome</keyword>
<dbReference type="Pfam" id="PF05935">
    <property type="entry name" value="Arylsulfotrans"/>
    <property type="match status" value="1"/>
</dbReference>
<protein>
    <submittedName>
        <fullName evidence="1">Aryl-sulfate sulfotransferase</fullName>
    </submittedName>
</protein>
<dbReference type="Proteomes" id="UP001306950">
    <property type="component" value="Unassembled WGS sequence"/>
</dbReference>
<sequence>MGHPTIYPTGATVYKPEKAWSGYTIYQAADVGALLIDMNGKEVHLWKGLRGFPNKVLPGGYVLGSTAERDPKHGFQDEADLAQVDWDGNIVWRFNRHEWIEDPGHEPQWMARAHHDYQRTGNPVGYYVPGAEPQVHGGNTLVLVHRNVRNPKISDKLLLDDAILEVDWEGNIVWEWNCHEHFDELGFDEQAKNVLSRDPNTRFFGDHAGDWMHINSISVLGPNRFYDAGDERFHPDNIIWDGRETNIIAIIDKKTGGIVWRLGPDYSGPEFKHLGWIIGQHHAHLIPRGLPGEGNLLVFDNGGWAGYGAPNPASSYGQKNAVRDHSRILEIDPVTLEIVWQYTPTEAGFVAPLDSYRFYSPYISSAQRLPNGNTLITEGADGRIFEVTREHELVWEYISPYKNKRNSNMVYRAYRVPYDWVPQLSRPDERAIEPLDVAAFRVPGAAGTGAQSVAVVAGTVSYEDGAACVARSDERPLAEAEQ</sequence>
<dbReference type="PANTHER" id="PTHR35340:SF5">
    <property type="entry name" value="ASST-DOMAIN-CONTAINING PROTEIN"/>
    <property type="match status" value="1"/>
</dbReference>
<name>A0ABU7VTE3_9BACL</name>